<dbReference type="InterPro" id="IPR050698">
    <property type="entry name" value="MBL"/>
</dbReference>
<dbReference type="Gene3D" id="3.60.15.10">
    <property type="entry name" value="Ribonuclease Z/Hydroxyacylglutathione hydrolase-like"/>
    <property type="match status" value="1"/>
</dbReference>
<dbReference type="EMBL" id="NTHN01000066">
    <property type="protein sequence ID" value="PBD20222.1"/>
    <property type="molecule type" value="Genomic_DNA"/>
</dbReference>
<feature type="domain" description="Beta-Casp" evidence="3">
    <location>
        <begin position="252"/>
        <end position="378"/>
    </location>
</feature>
<reference evidence="6" key="2">
    <citation type="submission" date="2023-07" db="EMBL/GenBank/DDBJ databases">
        <title>Yangia mangrovi SAOS 153D genome.</title>
        <authorList>
            <person name="Verma A."/>
            <person name="Pal Y."/>
            <person name="Sundharam S."/>
            <person name="Bisht B."/>
            <person name="Srinivasan K."/>
        </authorList>
    </citation>
    <scope>NUCLEOTIDE SEQUENCE [LARGE SCALE GENOMIC DNA]</scope>
    <source>
        <strain evidence="6">SAOS 153D</strain>
    </source>
</reference>
<evidence type="ECO:0000313" key="6">
    <source>
        <dbReference type="Proteomes" id="UP000217448"/>
    </source>
</evidence>
<evidence type="ECO:0000313" key="5">
    <source>
        <dbReference type="EMBL" id="PBD20222.1"/>
    </source>
</evidence>
<dbReference type="SUPFAM" id="SSF56281">
    <property type="entry name" value="Metallo-hydrolase/oxidoreductase"/>
    <property type="match status" value="1"/>
</dbReference>
<protein>
    <submittedName>
        <fullName evidence="5">MBL fold metallo-hydrolase</fullName>
    </submittedName>
</protein>
<sequence length="459" mass="49807">MKLSFHGAARQVTGSCHLVEAAGKKILVDCGMFQGAHELHDENAADFGFEPAEIDLLLLTHAHLDHCGRIPLLVSRGFSGSILSTAATRDLARLVMMDSAHLHEEEARRNRRKGRKGGRFEPLYDTVDALDAVGLFGKPVRYAKPIELFPGIMATFFEAGHILGSASILLEITEGTRRRRVLFSGDIGPGGRVLLNDPAPPADVDVVVMETTYGDRDHRSLAGSVQEFYAAIRATEARGGNVIIPTFALERAQELLWYLREGLEAGHIKPGLSLYLDSPMAISATRIFGRHLEAMGPEPARMVRNGEDPFDLPGLHFTQEARGSMELNDVRSGAVIMAGSGMCTGGRVRHHLRHTLAHPESSIIFVGFAAEGTLARIIIDGASRVKLFGDEVPVRAQIHTINGFSAHAGRSALKAWHASLGTPDQTFLVHGEPKVMEAFGRELTGGTVRIPVMGEAFEL</sequence>
<reference evidence="4" key="3">
    <citation type="submission" date="2024-05" db="EMBL/GenBank/DDBJ databases">
        <title>Yangia mangrovi SAOS 153D genome.</title>
        <authorList>
            <person name="Verma A."/>
            <person name="Pal Y."/>
            <person name="Sundharam S."/>
            <person name="Bisht B."/>
            <person name="Srinivasan K."/>
        </authorList>
    </citation>
    <scope>NUCLEOTIDE SEQUENCE</scope>
    <source>
        <strain evidence="4">SAOS 153D</strain>
    </source>
</reference>
<dbReference type="GO" id="GO:0004521">
    <property type="term" value="F:RNA endonuclease activity"/>
    <property type="evidence" value="ECO:0007669"/>
    <property type="project" value="TreeGrafter"/>
</dbReference>
<dbReference type="RefSeq" id="WP_095881302.1">
    <property type="nucleotide sequence ID" value="NZ_NTHN02000013.1"/>
</dbReference>
<dbReference type="PANTHER" id="PTHR11203:SF37">
    <property type="entry name" value="INTEGRATOR COMPLEX SUBUNIT 11"/>
    <property type="match status" value="1"/>
</dbReference>
<dbReference type="InterPro" id="IPR022712">
    <property type="entry name" value="Beta_Casp"/>
</dbReference>
<evidence type="ECO:0000256" key="1">
    <source>
        <dbReference type="ARBA" id="ARBA00022801"/>
    </source>
</evidence>
<dbReference type="Proteomes" id="UP000217448">
    <property type="component" value="Unassembled WGS sequence"/>
</dbReference>
<evidence type="ECO:0000313" key="4">
    <source>
        <dbReference type="EMBL" id="MCT4370497.1"/>
    </source>
</evidence>
<comment type="caution">
    <text evidence="5">The sequence shown here is derived from an EMBL/GenBank/DDBJ whole genome shotgun (WGS) entry which is preliminary data.</text>
</comment>
<dbReference type="OrthoDB" id="9803916at2"/>
<organism evidence="5">
    <name type="scientific">Alloyangia mangrovi</name>
    <dbReference type="NCBI Taxonomy" id="1779329"/>
    <lineage>
        <taxon>Bacteria</taxon>
        <taxon>Pseudomonadati</taxon>
        <taxon>Pseudomonadota</taxon>
        <taxon>Alphaproteobacteria</taxon>
        <taxon>Rhodobacterales</taxon>
        <taxon>Roseobacteraceae</taxon>
        <taxon>Alloyangia</taxon>
    </lineage>
</organism>
<dbReference type="SMART" id="SM00849">
    <property type="entry name" value="Lactamase_B"/>
    <property type="match status" value="1"/>
</dbReference>
<accession>A0A2A3JYK5</accession>
<dbReference type="CDD" id="cd16295">
    <property type="entry name" value="TTHA0252-CPSF-like_MBL-fold"/>
    <property type="match status" value="1"/>
</dbReference>
<dbReference type="PANTHER" id="PTHR11203">
    <property type="entry name" value="CLEAVAGE AND POLYADENYLATION SPECIFICITY FACTOR FAMILY MEMBER"/>
    <property type="match status" value="1"/>
</dbReference>
<dbReference type="InterPro" id="IPR036866">
    <property type="entry name" value="RibonucZ/Hydroxyglut_hydro"/>
</dbReference>
<dbReference type="Pfam" id="PF00753">
    <property type="entry name" value="Lactamase_B"/>
    <property type="match status" value="1"/>
</dbReference>
<proteinExistence type="predicted"/>
<dbReference type="SMART" id="SM01027">
    <property type="entry name" value="Beta-Casp"/>
    <property type="match status" value="1"/>
</dbReference>
<dbReference type="InterPro" id="IPR001279">
    <property type="entry name" value="Metallo-B-lactamas"/>
</dbReference>
<keyword evidence="1" id="KW-0378">Hydrolase</keyword>
<name>A0A2A3JYK5_9RHOB</name>
<gene>
    <name evidence="4" type="ORF">CLG85_009260</name>
    <name evidence="5" type="ORF">CLG85_05220</name>
</gene>
<feature type="domain" description="Metallo-beta-lactamase" evidence="2">
    <location>
        <begin position="13"/>
        <end position="247"/>
    </location>
</feature>
<dbReference type="Gene3D" id="3.40.50.10890">
    <property type="match status" value="1"/>
</dbReference>
<evidence type="ECO:0000259" key="3">
    <source>
        <dbReference type="SMART" id="SM01027"/>
    </source>
</evidence>
<dbReference type="Pfam" id="PF10996">
    <property type="entry name" value="Beta-Casp"/>
    <property type="match status" value="1"/>
</dbReference>
<dbReference type="GO" id="GO:0016787">
    <property type="term" value="F:hydrolase activity"/>
    <property type="evidence" value="ECO:0007669"/>
    <property type="project" value="UniProtKB-KW"/>
</dbReference>
<keyword evidence="6" id="KW-1185">Reference proteome</keyword>
<reference evidence="5" key="1">
    <citation type="submission" date="2017-09" db="EMBL/GenBank/DDBJ databases">
        <title>Yangia sp. SAOS 153D whole genome sequencing.</title>
        <authorList>
            <person name="Verma A."/>
            <person name="Krishnamurthi S."/>
        </authorList>
    </citation>
    <scope>NUCLEOTIDE SEQUENCE [LARGE SCALE GENOMIC DNA]</scope>
    <source>
        <strain evidence="5">SAOS 153D</strain>
    </source>
</reference>
<evidence type="ECO:0000259" key="2">
    <source>
        <dbReference type="SMART" id="SM00849"/>
    </source>
</evidence>
<dbReference type="AlphaFoldDB" id="A0A2A3JYK5"/>
<dbReference type="InterPro" id="IPR011108">
    <property type="entry name" value="RMMBL"/>
</dbReference>
<dbReference type="EMBL" id="NTHN02000013">
    <property type="protein sequence ID" value="MCT4370497.1"/>
    <property type="molecule type" value="Genomic_DNA"/>
</dbReference>
<dbReference type="Pfam" id="PF07521">
    <property type="entry name" value="RMMBL"/>
    <property type="match status" value="1"/>
</dbReference>